<organism evidence="7 8">
    <name type="scientific">Geochorda subterranea</name>
    <dbReference type="NCBI Taxonomy" id="3109564"/>
    <lineage>
        <taxon>Bacteria</taxon>
        <taxon>Bacillati</taxon>
        <taxon>Bacillota</taxon>
        <taxon>Limnochordia</taxon>
        <taxon>Limnochordales</taxon>
        <taxon>Geochordaceae</taxon>
        <taxon>Geochorda</taxon>
    </lineage>
</organism>
<evidence type="ECO:0000256" key="1">
    <source>
        <dbReference type="ARBA" id="ARBA00004370"/>
    </source>
</evidence>
<gene>
    <name evidence="7" type="ORF">VLY81_08695</name>
</gene>
<feature type="transmembrane region" description="Helical" evidence="6">
    <location>
        <begin position="84"/>
        <end position="106"/>
    </location>
</feature>
<keyword evidence="8" id="KW-1185">Reference proteome</keyword>
<proteinExistence type="inferred from homology"/>
<evidence type="ECO:0000313" key="8">
    <source>
        <dbReference type="Proteomes" id="UP001333102"/>
    </source>
</evidence>
<accession>A0ABZ1BLG2</accession>
<feature type="transmembrane region" description="Helical" evidence="6">
    <location>
        <begin position="6"/>
        <end position="29"/>
    </location>
</feature>
<sequence>MEPGGINWSLLGGQAGLGLVLGLAVGYSLKKAIKVALLLVGAMTALFVGMAKVGFITIHWEALEAAYTGAMTQAGGARGALERIVAWFSSSVAAAGSFTLGFWLGFRKG</sequence>
<dbReference type="Proteomes" id="UP001333102">
    <property type="component" value="Chromosome"/>
</dbReference>
<evidence type="ECO:0000256" key="3">
    <source>
        <dbReference type="ARBA" id="ARBA00022692"/>
    </source>
</evidence>
<keyword evidence="5 6" id="KW-0472">Membrane</keyword>
<dbReference type="EMBL" id="CP141614">
    <property type="protein sequence ID" value="WRP13529.1"/>
    <property type="molecule type" value="Genomic_DNA"/>
</dbReference>
<dbReference type="Pfam" id="PF04930">
    <property type="entry name" value="FUN14"/>
    <property type="match status" value="1"/>
</dbReference>
<evidence type="ECO:0000313" key="7">
    <source>
        <dbReference type="EMBL" id="WRP13529.1"/>
    </source>
</evidence>
<dbReference type="RefSeq" id="WP_324667774.1">
    <property type="nucleotide sequence ID" value="NZ_CP141614.1"/>
</dbReference>
<keyword evidence="3 6" id="KW-0812">Transmembrane</keyword>
<protein>
    <submittedName>
        <fullName evidence="7">FUN14 domain-containing protein</fullName>
    </submittedName>
</protein>
<comment type="similarity">
    <text evidence="2">Belongs to the FUN14 family.</text>
</comment>
<evidence type="ECO:0000256" key="2">
    <source>
        <dbReference type="ARBA" id="ARBA00009160"/>
    </source>
</evidence>
<evidence type="ECO:0000256" key="5">
    <source>
        <dbReference type="ARBA" id="ARBA00023136"/>
    </source>
</evidence>
<reference evidence="8" key="1">
    <citation type="submission" date="2023-12" db="EMBL/GenBank/DDBJ databases">
        <title>Novel isolates from deep terrestrial aquifers shed light on the physiology and ecology of the class Limnochordia.</title>
        <authorList>
            <person name="Karnachuk O.V."/>
            <person name="Lukina A.P."/>
            <person name="Avakyan M.R."/>
            <person name="Kadnikov V."/>
            <person name="Begmatov S."/>
            <person name="Beletsky A.V."/>
            <person name="Mardanov A.V."/>
            <person name="Ravin N.V."/>
        </authorList>
    </citation>
    <scope>NUCLEOTIDE SEQUENCE [LARGE SCALE GENOMIC DNA]</scope>
    <source>
        <strain evidence="8">LN</strain>
    </source>
</reference>
<name>A0ABZ1BLG2_9FIRM</name>
<evidence type="ECO:0000256" key="6">
    <source>
        <dbReference type="SAM" id="Phobius"/>
    </source>
</evidence>
<dbReference type="InterPro" id="IPR007014">
    <property type="entry name" value="FUN14"/>
</dbReference>
<evidence type="ECO:0000256" key="4">
    <source>
        <dbReference type="ARBA" id="ARBA00022989"/>
    </source>
</evidence>
<keyword evidence="4 6" id="KW-1133">Transmembrane helix</keyword>
<comment type="subcellular location">
    <subcellularLocation>
        <location evidence="1">Membrane</location>
    </subcellularLocation>
</comment>
<feature type="transmembrane region" description="Helical" evidence="6">
    <location>
        <begin position="36"/>
        <end position="58"/>
    </location>
</feature>